<evidence type="ECO:0000259" key="2">
    <source>
        <dbReference type="Pfam" id="PF12867"/>
    </source>
</evidence>
<keyword evidence="1" id="KW-0812">Transmembrane</keyword>
<keyword evidence="1" id="KW-0472">Membrane</keyword>
<evidence type="ECO:0000313" key="4">
    <source>
        <dbReference type="Proteomes" id="UP000483286"/>
    </source>
</evidence>
<feature type="transmembrane region" description="Helical" evidence="1">
    <location>
        <begin position="6"/>
        <end position="28"/>
    </location>
</feature>
<dbReference type="SUPFAM" id="SSF109854">
    <property type="entry name" value="DinB/YfiT-like putative metalloenzymes"/>
    <property type="match status" value="1"/>
</dbReference>
<comment type="caution">
    <text evidence="3">The sequence shown here is derived from an EMBL/GenBank/DDBJ whole genome shotgun (WGS) entry which is preliminary data.</text>
</comment>
<dbReference type="Pfam" id="PF12867">
    <property type="entry name" value="DinB_2"/>
    <property type="match status" value="1"/>
</dbReference>
<sequence length="200" mass="21741">MSRRPSAYVPALVTVATVGVAAGAAYLARTRKKEVTGLVVSRVLERPVSRSSYSDLGQSLERAGTFLTGRAERAADTPANREVLGHIIGIERWGQGRLRAALGAKADLDGSYHSHRPPQDTPLRELRQLVTTTRAATVDLTRRLHRTPPDDTLTIPHNQFGPMTPKAWLRYLIQHADLESRRLRGGAAAPEAAPTSAAKL</sequence>
<keyword evidence="4" id="KW-1185">Reference proteome</keyword>
<organism evidence="3 4">
    <name type="scientific">Deinococcus arboris</name>
    <dbReference type="NCBI Taxonomy" id="2682977"/>
    <lineage>
        <taxon>Bacteria</taxon>
        <taxon>Thermotogati</taxon>
        <taxon>Deinococcota</taxon>
        <taxon>Deinococci</taxon>
        <taxon>Deinococcales</taxon>
        <taxon>Deinococcaceae</taxon>
        <taxon>Deinococcus</taxon>
    </lineage>
</organism>
<dbReference type="RefSeq" id="WP_157460472.1">
    <property type="nucleotide sequence ID" value="NZ_WQLB01000028.1"/>
</dbReference>
<reference evidence="3 4" key="1">
    <citation type="submission" date="2019-12" db="EMBL/GenBank/DDBJ databases">
        <title>Deinococcus sp. HMF7620 Genome sequencing and assembly.</title>
        <authorList>
            <person name="Kang H."/>
            <person name="Kim H."/>
            <person name="Joh K."/>
        </authorList>
    </citation>
    <scope>NUCLEOTIDE SEQUENCE [LARGE SCALE GENOMIC DNA]</scope>
    <source>
        <strain evidence="3 4">HMF7620</strain>
    </source>
</reference>
<proteinExistence type="predicted"/>
<dbReference type="Proteomes" id="UP000483286">
    <property type="component" value="Unassembled WGS sequence"/>
</dbReference>
<protein>
    <submittedName>
        <fullName evidence="3">DinB family protein</fullName>
    </submittedName>
</protein>
<dbReference type="EMBL" id="WQLB01000028">
    <property type="protein sequence ID" value="MVN88413.1"/>
    <property type="molecule type" value="Genomic_DNA"/>
</dbReference>
<name>A0A7C9HTC0_9DEIO</name>
<dbReference type="InterPro" id="IPR034660">
    <property type="entry name" value="DinB/YfiT-like"/>
</dbReference>
<dbReference type="AlphaFoldDB" id="A0A7C9HTC0"/>
<accession>A0A7C9HTC0</accession>
<dbReference type="Gene3D" id="1.20.120.450">
    <property type="entry name" value="dinb family like domain"/>
    <property type="match status" value="1"/>
</dbReference>
<evidence type="ECO:0000256" key="1">
    <source>
        <dbReference type="SAM" id="Phobius"/>
    </source>
</evidence>
<dbReference type="InterPro" id="IPR024775">
    <property type="entry name" value="DinB-like"/>
</dbReference>
<evidence type="ECO:0000313" key="3">
    <source>
        <dbReference type="EMBL" id="MVN88413.1"/>
    </source>
</evidence>
<feature type="domain" description="DinB-like" evidence="2">
    <location>
        <begin position="76"/>
        <end position="176"/>
    </location>
</feature>
<gene>
    <name evidence="3" type="ORF">GO986_16840</name>
</gene>
<keyword evidence="1" id="KW-1133">Transmembrane helix</keyword>